<dbReference type="Proteomes" id="UP001234178">
    <property type="component" value="Unassembled WGS sequence"/>
</dbReference>
<keyword evidence="2" id="KW-1185">Reference proteome</keyword>
<proteinExistence type="predicted"/>
<comment type="caution">
    <text evidence="1">The sequence shown here is derived from an EMBL/GenBank/DDBJ whole genome shotgun (WGS) entry which is preliminary data.</text>
</comment>
<evidence type="ECO:0000313" key="1">
    <source>
        <dbReference type="EMBL" id="KAK4006254.1"/>
    </source>
</evidence>
<name>A0ABQ9Z033_9CRUS</name>
<evidence type="ECO:0000313" key="2">
    <source>
        <dbReference type="Proteomes" id="UP001234178"/>
    </source>
</evidence>
<organism evidence="1 2">
    <name type="scientific">Daphnia magna</name>
    <dbReference type="NCBI Taxonomy" id="35525"/>
    <lineage>
        <taxon>Eukaryota</taxon>
        <taxon>Metazoa</taxon>
        <taxon>Ecdysozoa</taxon>
        <taxon>Arthropoda</taxon>
        <taxon>Crustacea</taxon>
        <taxon>Branchiopoda</taxon>
        <taxon>Diplostraca</taxon>
        <taxon>Cladocera</taxon>
        <taxon>Anomopoda</taxon>
        <taxon>Daphniidae</taxon>
        <taxon>Daphnia</taxon>
    </lineage>
</organism>
<dbReference type="EMBL" id="JAOYFB010000002">
    <property type="protein sequence ID" value="KAK4006254.1"/>
    <property type="molecule type" value="Genomic_DNA"/>
</dbReference>
<sequence length="104" mass="11802">MVRTYKKKKDKPPPTDAEIVSALVLLKTSGKSLREVAVTSDCSNLQPETKIKPTFHHLPVLTPTQEQELTDNLIESRQRRHGLTPKKLKVLLYSYAFFNGIPMV</sequence>
<protein>
    <submittedName>
        <fullName evidence="1">Uncharacterized protein</fullName>
    </submittedName>
</protein>
<gene>
    <name evidence="1" type="ORF">OUZ56_011410</name>
</gene>
<reference evidence="1 2" key="1">
    <citation type="journal article" date="2023" name="Nucleic Acids Res.">
        <title>The hologenome of Daphnia magna reveals possible DNA methylation and microbiome-mediated evolution of the host genome.</title>
        <authorList>
            <person name="Chaturvedi A."/>
            <person name="Li X."/>
            <person name="Dhandapani V."/>
            <person name="Marshall H."/>
            <person name="Kissane S."/>
            <person name="Cuenca-Cambronero M."/>
            <person name="Asole G."/>
            <person name="Calvet F."/>
            <person name="Ruiz-Romero M."/>
            <person name="Marangio P."/>
            <person name="Guigo R."/>
            <person name="Rago D."/>
            <person name="Mirbahai L."/>
            <person name="Eastwood N."/>
            <person name="Colbourne J.K."/>
            <person name="Zhou J."/>
            <person name="Mallon E."/>
            <person name="Orsini L."/>
        </authorList>
    </citation>
    <scope>NUCLEOTIDE SEQUENCE [LARGE SCALE GENOMIC DNA]</scope>
    <source>
        <strain evidence="1">LRV0_1</strain>
    </source>
</reference>
<accession>A0ABQ9Z033</accession>